<dbReference type="AlphaFoldDB" id="A0A2N3HUQ9"/>
<gene>
    <name evidence="1" type="ORF">BZG01_18630</name>
</gene>
<sequence>MKLERKNSGEYFITAKREFKAAAIDRTTIAVCFDFAWHMVFGEGHHRKHRSGGKQERNKGELFANTFQGKLAEFVTYSELLKRGFADVEKPDTGIYGKAIWDDADLECRGKRINIKSAAFFSNLLLLEAKDWNGKGEYLPNLANGTNQHYDFFLLVRTKPDSKKLLKVHQLFYANELDFESLKEIILGEKWTFDFAGVCTQETIRHIIGEGYLLPQNSLLNGKIKMDAANYYIQCGDLKEFDFLICELQKL</sequence>
<evidence type="ECO:0008006" key="3">
    <source>
        <dbReference type="Google" id="ProtNLM"/>
    </source>
</evidence>
<accession>A0A2N3HUQ9</accession>
<comment type="caution">
    <text evidence="1">The sequence shown here is derived from an EMBL/GenBank/DDBJ whole genome shotgun (WGS) entry which is preliminary data.</text>
</comment>
<evidence type="ECO:0000313" key="1">
    <source>
        <dbReference type="EMBL" id="PKQ61778.1"/>
    </source>
</evidence>
<proteinExistence type="predicted"/>
<keyword evidence="2" id="KW-1185">Reference proteome</keyword>
<dbReference type="RefSeq" id="WP_101311362.1">
    <property type="nucleotide sequence ID" value="NZ_MVDE01000041.1"/>
</dbReference>
<dbReference type="EMBL" id="MVDE01000041">
    <property type="protein sequence ID" value="PKQ61778.1"/>
    <property type="molecule type" value="Genomic_DNA"/>
</dbReference>
<reference evidence="1 2" key="1">
    <citation type="journal article" date="2017" name="Front. Microbiol.">
        <title>Labilibaculum manganireducens gen. nov., sp. nov. and Labilibaculum filiforme sp. nov., Novel Bacteroidetes Isolated from Subsurface Sediments of the Baltic Sea.</title>
        <authorList>
            <person name="Vandieken V."/>
            <person name="Marshall I.P."/>
            <person name="Niemann H."/>
            <person name="Engelen B."/>
            <person name="Cypionka H."/>
        </authorList>
    </citation>
    <scope>NUCLEOTIDE SEQUENCE [LARGE SCALE GENOMIC DNA]</scope>
    <source>
        <strain evidence="1 2">59.10-2M</strain>
    </source>
</reference>
<protein>
    <recommendedName>
        <fullName evidence="3">Restriction endonuclease</fullName>
    </recommendedName>
</protein>
<dbReference type="Proteomes" id="UP000233618">
    <property type="component" value="Unassembled WGS sequence"/>
</dbReference>
<name>A0A2N3HUQ9_9BACT</name>
<organism evidence="1 2">
    <name type="scientific">Labilibaculum manganireducens</name>
    <dbReference type="NCBI Taxonomy" id="1940525"/>
    <lineage>
        <taxon>Bacteria</taxon>
        <taxon>Pseudomonadati</taxon>
        <taxon>Bacteroidota</taxon>
        <taxon>Bacteroidia</taxon>
        <taxon>Marinilabiliales</taxon>
        <taxon>Marinifilaceae</taxon>
        <taxon>Labilibaculum</taxon>
    </lineage>
</organism>
<evidence type="ECO:0000313" key="2">
    <source>
        <dbReference type="Proteomes" id="UP000233618"/>
    </source>
</evidence>